<dbReference type="AlphaFoldDB" id="A0A3B1A5B0"/>
<dbReference type="EMBL" id="UOFT01000033">
    <property type="protein sequence ID" value="VAW93399.1"/>
    <property type="molecule type" value="Genomic_DNA"/>
</dbReference>
<dbReference type="InterPro" id="IPR035919">
    <property type="entry name" value="EAL_sf"/>
</dbReference>
<dbReference type="CDD" id="cd01948">
    <property type="entry name" value="EAL"/>
    <property type="match status" value="1"/>
</dbReference>
<dbReference type="InterPro" id="IPR001633">
    <property type="entry name" value="EAL_dom"/>
</dbReference>
<evidence type="ECO:0000313" key="3">
    <source>
        <dbReference type="EMBL" id="VAW93399.1"/>
    </source>
</evidence>
<dbReference type="InterPro" id="IPR001789">
    <property type="entry name" value="Sig_transdc_resp-reg_receiver"/>
</dbReference>
<dbReference type="Gene3D" id="3.40.50.2300">
    <property type="match status" value="1"/>
</dbReference>
<name>A0A3B1A5B0_9ZZZZ</name>
<dbReference type="SMART" id="SM00448">
    <property type="entry name" value="REC"/>
    <property type="match status" value="1"/>
</dbReference>
<dbReference type="Pfam" id="PF00563">
    <property type="entry name" value="EAL"/>
    <property type="match status" value="1"/>
</dbReference>
<dbReference type="PROSITE" id="PS50110">
    <property type="entry name" value="RESPONSE_REGULATORY"/>
    <property type="match status" value="1"/>
</dbReference>
<feature type="domain" description="Response regulatory" evidence="1">
    <location>
        <begin position="4"/>
        <end position="122"/>
    </location>
</feature>
<reference evidence="3" key="1">
    <citation type="submission" date="2018-06" db="EMBL/GenBank/DDBJ databases">
        <authorList>
            <person name="Zhirakovskaya E."/>
        </authorList>
    </citation>
    <scope>NUCLEOTIDE SEQUENCE</scope>
</reference>
<protein>
    <submittedName>
        <fullName evidence="3">Diguanylate cyclase/phosphodiesterase (GGDEF &amp; EAL domains) with PAS/PAC sensor(S)</fullName>
    </submittedName>
</protein>
<accession>A0A3B1A5B0</accession>
<feature type="domain" description="EAL" evidence="2">
    <location>
        <begin position="136"/>
        <end position="389"/>
    </location>
</feature>
<evidence type="ECO:0000259" key="1">
    <source>
        <dbReference type="PROSITE" id="PS50110"/>
    </source>
</evidence>
<dbReference type="GO" id="GO:0071111">
    <property type="term" value="F:cyclic-guanylate-specific phosphodiesterase activity"/>
    <property type="evidence" value="ECO:0007669"/>
    <property type="project" value="InterPro"/>
</dbReference>
<dbReference type="PROSITE" id="PS50883">
    <property type="entry name" value="EAL"/>
    <property type="match status" value="1"/>
</dbReference>
<sequence length="389" mass="43507">MALKLYILDDDEQYATLLAEVASNIGWEVLAQQDPIAFLQDDILQGSVLVLDLNMPEMDGIEVIRVLAEKKINLLLILVSGFDARVLHSAQQLAEAHHFKVLASLTKPMSIQEFAKTLNSIKPQTKQTQQSALTENSVSATELEQALQQHQLVLYYQPQINMQTGDLHGVEALVRWQHPEYGLIYPNQFIGLAEQSSLIEPLTEEVIRLAVEQSRNWQAEGINISVSINVSAENITSLSLPEQLKKLTDKHAIDPNKITLEITENAVMGDLTSSLDVLNRLRMKGFALSIDDFGTGYSSLSHLYKMPFTELKIDQSFIMQMLEDSEAMVIVKICIMLGQMLGMKLVAEGVETQEVWDELQTLGCDIAQGYLMAKPMPADALVQWIRISK</sequence>
<organism evidence="3">
    <name type="scientific">hydrothermal vent metagenome</name>
    <dbReference type="NCBI Taxonomy" id="652676"/>
    <lineage>
        <taxon>unclassified sequences</taxon>
        <taxon>metagenomes</taxon>
        <taxon>ecological metagenomes</taxon>
    </lineage>
</organism>
<dbReference type="SMART" id="SM00052">
    <property type="entry name" value="EAL"/>
    <property type="match status" value="1"/>
</dbReference>
<dbReference type="InterPro" id="IPR050706">
    <property type="entry name" value="Cyclic-di-GMP_PDE-like"/>
</dbReference>
<dbReference type="Gene3D" id="3.20.20.450">
    <property type="entry name" value="EAL domain"/>
    <property type="match status" value="1"/>
</dbReference>
<dbReference type="GO" id="GO:0000160">
    <property type="term" value="P:phosphorelay signal transduction system"/>
    <property type="evidence" value="ECO:0007669"/>
    <property type="project" value="InterPro"/>
</dbReference>
<dbReference type="PANTHER" id="PTHR33121:SF71">
    <property type="entry name" value="OXYGEN SENSOR PROTEIN DOSP"/>
    <property type="match status" value="1"/>
</dbReference>
<gene>
    <name evidence="3" type="ORF">MNBD_GAMMA23-2048</name>
</gene>
<evidence type="ECO:0000259" key="2">
    <source>
        <dbReference type="PROSITE" id="PS50883"/>
    </source>
</evidence>
<dbReference type="PANTHER" id="PTHR33121">
    <property type="entry name" value="CYCLIC DI-GMP PHOSPHODIESTERASE PDEF"/>
    <property type="match status" value="1"/>
</dbReference>
<dbReference type="SUPFAM" id="SSF52172">
    <property type="entry name" value="CheY-like"/>
    <property type="match status" value="1"/>
</dbReference>
<dbReference type="SUPFAM" id="SSF141868">
    <property type="entry name" value="EAL domain-like"/>
    <property type="match status" value="1"/>
</dbReference>
<dbReference type="FunFam" id="3.20.20.450:FF:000001">
    <property type="entry name" value="Cyclic di-GMP phosphodiesterase yahA"/>
    <property type="match status" value="1"/>
</dbReference>
<proteinExistence type="predicted"/>
<dbReference type="Pfam" id="PF00072">
    <property type="entry name" value="Response_reg"/>
    <property type="match status" value="1"/>
</dbReference>
<dbReference type="InterPro" id="IPR011006">
    <property type="entry name" value="CheY-like_superfamily"/>
</dbReference>